<dbReference type="GO" id="GO:0005047">
    <property type="term" value="F:signal recognition particle binding"/>
    <property type="evidence" value="ECO:0007669"/>
    <property type="project" value="TreeGrafter"/>
</dbReference>
<sequence length="126" mass="13827">MGLVSLRAGSIARKANLEKSDLEPALKALKDRLMTLNMAEEIAEKLCESVAASLEGKKLASLTRISSTATMEEALVRILTLRCSIDILRDVHAAKEQRKLYVAEFFGINGVGESTNLDKVKIFYGQ</sequence>
<proteinExistence type="predicted"/>
<evidence type="ECO:0000313" key="2">
    <source>
        <dbReference type="EMBL" id="QHN76662.1"/>
    </source>
</evidence>
<dbReference type="GO" id="GO:0003924">
    <property type="term" value="F:GTPase activity"/>
    <property type="evidence" value="ECO:0007669"/>
    <property type="project" value="TreeGrafter"/>
</dbReference>
<reference evidence="2 3" key="1">
    <citation type="submission" date="2020-01" db="EMBL/GenBank/DDBJ databases">
        <title>Genome sequence of Arachis hypogaea, cultivar Shitouqi.</title>
        <authorList>
            <person name="Zhuang W."/>
            <person name="Chen H."/>
            <person name="Varshney R."/>
            <person name="Wang D."/>
            <person name="Ming R."/>
        </authorList>
    </citation>
    <scope>NUCLEOTIDE SEQUENCE [LARGE SCALE GENOMIC DNA]</scope>
    <source>
        <tissue evidence="2">Young leaf</tissue>
    </source>
</reference>
<dbReference type="InterPro" id="IPR013822">
    <property type="entry name" value="Signal_recog_particl_SRP54_hlx"/>
</dbReference>
<dbReference type="SUPFAM" id="SSF47364">
    <property type="entry name" value="Domain of the SRP/SRP receptor G-proteins"/>
    <property type="match status" value="1"/>
</dbReference>
<dbReference type="InterPro" id="IPR036225">
    <property type="entry name" value="SRP/SRP_N"/>
</dbReference>
<keyword evidence="2" id="KW-0675">Receptor</keyword>
<evidence type="ECO:0000259" key="1">
    <source>
        <dbReference type="Pfam" id="PF02881"/>
    </source>
</evidence>
<dbReference type="Gene3D" id="1.20.120.140">
    <property type="entry name" value="Signal recognition particle SRP54, nucleotide-binding domain"/>
    <property type="match status" value="1"/>
</dbReference>
<dbReference type="PANTHER" id="PTHR43134">
    <property type="entry name" value="SIGNAL RECOGNITION PARTICLE RECEPTOR SUBUNIT ALPHA"/>
    <property type="match status" value="1"/>
</dbReference>
<evidence type="ECO:0000313" key="3">
    <source>
        <dbReference type="Proteomes" id="UP000464620"/>
    </source>
</evidence>
<accession>A0A6B9V8X6</accession>
<name>A0A6B9V8X6_ARAHY</name>
<gene>
    <name evidence="2" type="ORF">DS421_19g645870</name>
</gene>
<dbReference type="AlphaFoldDB" id="A0A6B9V8X6"/>
<feature type="domain" description="Signal recognition particle SRP54 helical bundle" evidence="1">
    <location>
        <begin position="11"/>
        <end position="75"/>
    </location>
</feature>
<dbReference type="InterPro" id="IPR042101">
    <property type="entry name" value="SRP54_N_sf"/>
</dbReference>
<dbReference type="GO" id="GO:0005525">
    <property type="term" value="F:GTP binding"/>
    <property type="evidence" value="ECO:0007669"/>
    <property type="project" value="InterPro"/>
</dbReference>
<dbReference type="GO" id="GO:0005789">
    <property type="term" value="C:endoplasmic reticulum membrane"/>
    <property type="evidence" value="ECO:0007669"/>
    <property type="project" value="TreeGrafter"/>
</dbReference>
<dbReference type="GO" id="GO:0006614">
    <property type="term" value="P:SRP-dependent cotranslational protein targeting to membrane"/>
    <property type="evidence" value="ECO:0007669"/>
    <property type="project" value="InterPro"/>
</dbReference>
<protein>
    <submittedName>
        <fullName evidence="2">Signal recognition particle receptor subunit alpha isogeny</fullName>
    </submittedName>
</protein>
<organism evidence="2 3">
    <name type="scientific">Arachis hypogaea</name>
    <name type="common">Peanut</name>
    <dbReference type="NCBI Taxonomy" id="3818"/>
    <lineage>
        <taxon>Eukaryota</taxon>
        <taxon>Viridiplantae</taxon>
        <taxon>Streptophyta</taxon>
        <taxon>Embryophyta</taxon>
        <taxon>Tracheophyta</taxon>
        <taxon>Spermatophyta</taxon>
        <taxon>Magnoliopsida</taxon>
        <taxon>eudicotyledons</taxon>
        <taxon>Gunneridae</taxon>
        <taxon>Pentapetalae</taxon>
        <taxon>rosids</taxon>
        <taxon>fabids</taxon>
        <taxon>Fabales</taxon>
        <taxon>Fabaceae</taxon>
        <taxon>Papilionoideae</taxon>
        <taxon>50 kb inversion clade</taxon>
        <taxon>dalbergioids sensu lato</taxon>
        <taxon>Dalbergieae</taxon>
        <taxon>Pterocarpus clade</taxon>
        <taxon>Arachis</taxon>
    </lineage>
</organism>
<dbReference type="EMBL" id="CP031001">
    <property type="protein sequence ID" value="QHN76662.1"/>
    <property type="molecule type" value="Genomic_DNA"/>
</dbReference>
<dbReference type="Proteomes" id="UP000464620">
    <property type="component" value="Chromosome B09"/>
</dbReference>
<dbReference type="Pfam" id="PF02881">
    <property type="entry name" value="SRP54_N"/>
    <property type="match status" value="1"/>
</dbReference>
<dbReference type="PANTHER" id="PTHR43134:SF1">
    <property type="entry name" value="SIGNAL RECOGNITION PARTICLE RECEPTOR SUBUNIT ALPHA"/>
    <property type="match status" value="1"/>
</dbReference>